<dbReference type="Proteomes" id="UP001596113">
    <property type="component" value="Unassembled WGS sequence"/>
</dbReference>
<name>A0ABW0I2V7_9BACL</name>
<dbReference type="RefSeq" id="WP_378139106.1">
    <property type="nucleotide sequence ID" value="NZ_JBHSMI010000067.1"/>
</dbReference>
<organism evidence="1 2">
    <name type="scientific">Cohnella soli</name>
    <dbReference type="NCBI Taxonomy" id="425005"/>
    <lineage>
        <taxon>Bacteria</taxon>
        <taxon>Bacillati</taxon>
        <taxon>Bacillota</taxon>
        <taxon>Bacilli</taxon>
        <taxon>Bacillales</taxon>
        <taxon>Paenibacillaceae</taxon>
        <taxon>Cohnella</taxon>
    </lineage>
</organism>
<evidence type="ECO:0000313" key="1">
    <source>
        <dbReference type="EMBL" id="MFC5406908.1"/>
    </source>
</evidence>
<keyword evidence="1" id="KW-0966">Cell projection</keyword>
<protein>
    <submittedName>
        <fullName evidence="1">Flagellar biosynthesis protein FlgA</fullName>
    </submittedName>
</protein>
<sequence>MNRRRQASIGLSAAVLAGVLVYGVYELQLRQIRLEETVQVVASKAFIGAGTRLGQEHLTMLTLPRSAVATEMLTDVKDAIGMETAIPLGSNEPLLAWKIGKYRLLPSKGQSTFQIPREYVKSIAGGIRAGDEVLVYLSGEETTSRKMYERPVTVAGVKTAANIEIDDPKNPNLLSLADGDKEAMYASRRDANGTVDSVNLNLTEEQWLMLDSACKEGKAKLIIASIGTTIRGAGEEVTR</sequence>
<accession>A0ABW0I2V7</accession>
<evidence type="ECO:0000313" key="2">
    <source>
        <dbReference type="Proteomes" id="UP001596113"/>
    </source>
</evidence>
<dbReference type="EMBL" id="JBHSMI010000067">
    <property type="protein sequence ID" value="MFC5406908.1"/>
    <property type="molecule type" value="Genomic_DNA"/>
</dbReference>
<keyword evidence="2" id="KW-1185">Reference proteome</keyword>
<dbReference type="PROSITE" id="PS00430">
    <property type="entry name" value="TONB_DEPENDENT_REC_1"/>
    <property type="match status" value="1"/>
</dbReference>
<gene>
    <name evidence="1" type="ORF">ACFPOF_29640</name>
</gene>
<dbReference type="CDD" id="cd11614">
    <property type="entry name" value="SAF_CpaB_FlgA_like"/>
    <property type="match status" value="1"/>
</dbReference>
<reference evidence="2" key="1">
    <citation type="journal article" date="2019" name="Int. J. Syst. Evol. Microbiol.">
        <title>The Global Catalogue of Microorganisms (GCM) 10K type strain sequencing project: providing services to taxonomists for standard genome sequencing and annotation.</title>
        <authorList>
            <consortium name="The Broad Institute Genomics Platform"/>
            <consortium name="The Broad Institute Genome Sequencing Center for Infectious Disease"/>
            <person name="Wu L."/>
            <person name="Ma J."/>
        </authorList>
    </citation>
    <scope>NUCLEOTIDE SEQUENCE [LARGE SCALE GENOMIC DNA]</scope>
    <source>
        <strain evidence="2">CGMCC 1.18575</strain>
    </source>
</reference>
<comment type="caution">
    <text evidence="1">The sequence shown here is derived from an EMBL/GenBank/DDBJ whole genome shotgun (WGS) entry which is preliminary data.</text>
</comment>
<proteinExistence type="predicted"/>
<dbReference type="InterPro" id="IPR010916">
    <property type="entry name" value="TonB_box_CS"/>
</dbReference>
<keyword evidence="1" id="KW-0282">Flagellum</keyword>
<keyword evidence="1" id="KW-0969">Cilium</keyword>